<name>V8QNI9_9BURK</name>
<dbReference type="Proteomes" id="UP000018733">
    <property type="component" value="Unassembled WGS sequence"/>
</dbReference>
<protein>
    <submittedName>
        <fullName evidence="1">Uncharacterized protein</fullName>
    </submittedName>
</protein>
<evidence type="ECO:0000313" key="1">
    <source>
        <dbReference type="EMBL" id="ETF00539.1"/>
    </source>
</evidence>
<dbReference type="EMBL" id="AYXT01000014">
    <property type="protein sequence ID" value="ETF00539.1"/>
    <property type="molecule type" value="Genomic_DNA"/>
</dbReference>
<dbReference type="HOGENOM" id="CLU_3075917_0_0_4"/>
<dbReference type="PATRIC" id="fig|1424334.3.peg.4320"/>
<keyword evidence="2" id="KW-1185">Reference proteome</keyword>
<gene>
    <name evidence="1" type="ORF">W822_21560</name>
</gene>
<reference evidence="1 2" key="1">
    <citation type="journal article" date="2014" name="Genome Announc.">
        <title>Draft Genome Sequence of Advenella kashmirensis Strain W13003, a Polycyclic Aromatic Hydrocarbon-Degrading Bacterium.</title>
        <authorList>
            <person name="Wang X."/>
            <person name="Jin D."/>
            <person name="Zhou L."/>
            <person name="Wu L."/>
            <person name="An W."/>
            <person name="Zhao L."/>
        </authorList>
    </citation>
    <scope>NUCLEOTIDE SEQUENCE [LARGE SCALE GENOMIC DNA]</scope>
    <source>
        <strain evidence="1 2">W13003</strain>
    </source>
</reference>
<dbReference type="AlphaFoldDB" id="V8QNI9"/>
<dbReference type="STRING" id="1424334.W822_21560"/>
<proteinExistence type="predicted"/>
<organism evidence="1 2">
    <name type="scientific">Advenella kashmirensis W13003</name>
    <dbReference type="NCBI Taxonomy" id="1424334"/>
    <lineage>
        <taxon>Bacteria</taxon>
        <taxon>Pseudomonadati</taxon>
        <taxon>Pseudomonadota</taxon>
        <taxon>Betaproteobacteria</taxon>
        <taxon>Burkholderiales</taxon>
        <taxon>Alcaligenaceae</taxon>
    </lineage>
</organism>
<comment type="caution">
    <text evidence="1">The sequence shown here is derived from an EMBL/GenBank/DDBJ whole genome shotgun (WGS) entry which is preliminary data.</text>
</comment>
<sequence length="52" mass="5537">MAQQLAPAVSGACVGCAPRRGKGMSFFYCNIAFDANFLRVSAKSFAVRLHIG</sequence>
<evidence type="ECO:0000313" key="2">
    <source>
        <dbReference type="Proteomes" id="UP000018733"/>
    </source>
</evidence>
<accession>V8QNI9</accession>